<accession>A0ABZ0W0K7</accession>
<reference evidence="1 2" key="1">
    <citation type="submission" date="2023-12" db="EMBL/GenBank/DDBJ databases">
        <title>Genome sequencing and assembly of bacterial species from a model synthetic community.</title>
        <authorList>
            <person name="Hogle S.L."/>
        </authorList>
    </citation>
    <scope>NUCLEOTIDE SEQUENCE [LARGE SCALE GENOMIC DNA]</scope>
    <source>
        <strain evidence="1 2">HAMBI_3031</strain>
    </source>
</reference>
<evidence type="ECO:0000313" key="1">
    <source>
        <dbReference type="EMBL" id="WQD36783.1"/>
    </source>
</evidence>
<name>A0ABZ0W0K7_9BACT</name>
<sequence length="92" mass="10988">MKMICNHTNKVIYRSRSEALDIVLGFRARLKIKSERGIHIKRGVKKPKSLRSYYCEYCEGYHLTSWNWWPLGTKKYIDEQKKKSLYEAVCTL</sequence>
<organism evidence="1 2">
    <name type="scientific">Niabella yanshanensis</name>
    <dbReference type="NCBI Taxonomy" id="577386"/>
    <lineage>
        <taxon>Bacteria</taxon>
        <taxon>Pseudomonadati</taxon>
        <taxon>Bacteroidota</taxon>
        <taxon>Chitinophagia</taxon>
        <taxon>Chitinophagales</taxon>
        <taxon>Chitinophagaceae</taxon>
        <taxon>Niabella</taxon>
    </lineage>
</organism>
<dbReference type="Proteomes" id="UP001325680">
    <property type="component" value="Chromosome"/>
</dbReference>
<keyword evidence="2" id="KW-1185">Reference proteome</keyword>
<dbReference type="EMBL" id="CP139960">
    <property type="protein sequence ID" value="WQD36783.1"/>
    <property type="molecule type" value="Genomic_DNA"/>
</dbReference>
<dbReference type="RefSeq" id="WP_162817817.1">
    <property type="nucleotide sequence ID" value="NZ_CP139960.1"/>
</dbReference>
<proteinExistence type="predicted"/>
<gene>
    <name evidence="1" type="ORF">U0035_14015</name>
</gene>
<evidence type="ECO:0000313" key="2">
    <source>
        <dbReference type="Proteomes" id="UP001325680"/>
    </source>
</evidence>
<protein>
    <submittedName>
        <fullName evidence="1">Uncharacterized protein</fullName>
    </submittedName>
</protein>